<dbReference type="Gene3D" id="3.40.980.10">
    <property type="entry name" value="MoaB/Mog-like domain"/>
    <property type="match status" value="1"/>
</dbReference>
<dbReference type="Pfam" id="PF00994">
    <property type="entry name" value="MoCF_biosynth"/>
    <property type="match status" value="1"/>
</dbReference>
<feature type="region of interest" description="Disordered" evidence="1">
    <location>
        <begin position="204"/>
        <end position="248"/>
    </location>
</feature>
<proteinExistence type="predicted"/>
<dbReference type="SUPFAM" id="SSF53218">
    <property type="entry name" value="Molybdenum cofactor biosynthesis proteins"/>
    <property type="match status" value="1"/>
</dbReference>
<keyword evidence="4" id="KW-1185">Reference proteome</keyword>
<sequence length="248" mass="26227">MTDRDDASDEDRHGHDHGDRHGHDHGDRHDHGHGDRHDHDHGDHHDHDVDSVGVAVVTVSTSRSADEDPAGDYVAAAFEDAGHEVVVRELIPDDYDSVQGTVDRLARRKDTDAVVTAGGTGVTPDDVTPEAVRGLFAKRLPGFGELFRRLSHEEIGTRTIGSRATAGVVSATPVFCLPGSENAVRLGVDEVILPEVGHLVGLAGRGVDEKGEKAEPDEETGSGGETEPEGGAEADPKSGEEPSESDDA</sequence>
<evidence type="ECO:0000313" key="4">
    <source>
        <dbReference type="Proteomes" id="UP000198932"/>
    </source>
</evidence>
<evidence type="ECO:0000313" key="3">
    <source>
        <dbReference type="EMBL" id="SFR46344.1"/>
    </source>
</evidence>
<protein>
    <submittedName>
        <fullName evidence="3">Molybdenum cofactor biosynthesis protein B</fullName>
    </submittedName>
</protein>
<feature type="compositionally biased region" description="Acidic residues" evidence="1">
    <location>
        <begin position="215"/>
        <end position="232"/>
    </location>
</feature>
<dbReference type="PANTHER" id="PTHR43232">
    <property type="entry name" value="MOLYBDENUM COFACTOR BIOSYNTHESIS PROTEIN B"/>
    <property type="match status" value="1"/>
</dbReference>
<dbReference type="InterPro" id="IPR036425">
    <property type="entry name" value="MoaB/Mog-like_dom_sf"/>
</dbReference>
<feature type="domain" description="MoaB/Mog" evidence="2">
    <location>
        <begin position="55"/>
        <end position="199"/>
    </location>
</feature>
<dbReference type="STRING" id="35743.SAMN04487937_2112"/>
<dbReference type="EMBL" id="FOYN01000003">
    <property type="protein sequence ID" value="SFR46344.1"/>
    <property type="molecule type" value="Genomic_DNA"/>
</dbReference>
<dbReference type="CDD" id="cd00886">
    <property type="entry name" value="MogA_MoaB"/>
    <property type="match status" value="1"/>
</dbReference>
<dbReference type="RefSeq" id="WP_092921759.1">
    <property type="nucleotide sequence ID" value="NZ_FOYN01000003.1"/>
</dbReference>
<dbReference type="InterPro" id="IPR001453">
    <property type="entry name" value="MoaB/Mog_dom"/>
</dbReference>
<evidence type="ECO:0000256" key="1">
    <source>
        <dbReference type="SAM" id="MobiDB-lite"/>
    </source>
</evidence>
<reference evidence="4" key="1">
    <citation type="submission" date="2016-10" db="EMBL/GenBank/DDBJ databases">
        <authorList>
            <person name="Varghese N."/>
            <person name="Submissions S."/>
        </authorList>
    </citation>
    <scope>NUCLEOTIDE SEQUENCE [LARGE SCALE GENOMIC DNA]</scope>
    <source>
        <strain evidence="4">RD 26</strain>
    </source>
</reference>
<dbReference type="OrthoDB" id="205337at2157"/>
<gene>
    <name evidence="3" type="ORF">SAMN04487937_2112</name>
</gene>
<dbReference type="GO" id="GO:0006777">
    <property type="term" value="P:Mo-molybdopterin cofactor biosynthetic process"/>
    <property type="evidence" value="ECO:0007669"/>
    <property type="project" value="InterPro"/>
</dbReference>
<dbReference type="SMART" id="SM00852">
    <property type="entry name" value="MoCF_biosynth"/>
    <property type="match status" value="1"/>
</dbReference>
<dbReference type="GO" id="GO:0005829">
    <property type="term" value="C:cytosol"/>
    <property type="evidence" value="ECO:0007669"/>
    <property type="project" value="TreeGrafter"/>
</dbReference>
<dbReference type="AlphaFoldDB" id="A0A1I6GVR9"/>
<dbReference type="NCBIfam" id="TIGR00177">
    <property type="entry name" value="molyb_syn"/>
    <property type="match status" value="1"/>
</dbReference>
<feature type="region of interest" description="Disordered" evidence="1">
    <location>
        <begin position="1"/>
        <end position="48"/>
    </location>
</feature>
<accession>A0A1I6GVR9</accession>
<dbReference type="Proteomes" id="UP000198932">
    <property type="component" value="Unassembled WGS sequence"/>
</dbReference>
<dbReference type="FunFam" id="3.40.980.10:FF:000006">
    <property type="entry name" value="Molybdenum cofactor biosynthesis protein B"/>
    <property type="match status" value="1"/>
</dbReference>
<evidence type="ECO:0000259" key="2">
    <source>
        <dbReference type="SMART" id="SM00852"/>
    </source>
</evidence>
<organism evidence="3 4">
    <name type="scientific">Halorubrum sodomense</name>
    <dbReference type="NCBI Taxonomy" id="35743"/>
    <lineage>
        <taxon>Archaea</taxon>
        <taxon>Methanobacteriati</taxon>
        <taxon>Methanobacteriota</taxon>
        <taxon>Stenosarchaea group</taxon>
        <taxon>Halobacteria</taxon>
        <taxon>Halobacteriales</taxon>
        <taxon>Haloferacaceae</taxon>
        <taxon>Halorubrum</taxon>
    </lineage>
</organism>
<dbReference type="InterPro" id="IPR012245">
    <property type="entry name" value="MoaB"/>
</dbReference>
<dbReference type="PANTHER" id="PTHR43232:SF2">
    <property type="entry name" value="MOLYBDENUM COFACTOR BIOSYNTHESIS PROTEIN B"/>
    <property type="match status" value="1"/>
</dbReference>
<name>A0A1I6GVR9_HALSD</name>